<gene>
    <name evidence="5" type="ORF">ENR64_01365</name>
</gene>
<protein>
    <recommendedName>
        <fullName evidence="4">Bacterial EndoU nuclease domain-containing protein</fullName>
    </recommendedName>
</protein>
<dbReference type="GO" id="GO:0016787">
    <property type="term" value="F:hydrolase activity"/>
    <property type="evidence" value="ECO:0007669"/>
    <property type="project" value="UniProtKB-KW"/>
</dbReference>
<keyword evidence="3" id="KW-0732">Signal</keyword>
<dbReference type="InterPro" id="IPR037227">
    <property type="entry name" value="EndoU-like"/>
</dbReference>
<evidence type="ECO:0000259" key="4">
    <source>
        <dbReference type="Pfam" id="PF14436"/>
    </source>
</evidence>
<evidence type="ECO:0000256" key="2">
    <source>
        <dbReference type="SAM" id="MobiDB-lite"/>
    </source>
</evidence>
<accession>A0A7C3PCN8</accession>
<organism evidence="5">
    <name type="scientific">Oscillatoriales cyanobacterium SpSt-418</name>
    <dbReference type="NCBI Taxonomy" id="2282169"/>
    <lineage>
        <taxon>Bacteria</taxon>
        <taxon>Bacillati</taxon>
        <taxon>Cyanobacteriota</taxon>
        <taxon>Cyanophyceae</taxon>
        <taxon>Oscillatoriophycideae</taxon>
        <taxon>Oscillatoriales</taxon>
    </lineage>
</organism>
<proteinExistence type="predicted"/>
<comment type="caution">
    <text evidence="5">The sequence shown here is derived from an EMBL/GenBank/DDBJ whole genome shotgun (WGS) entry which is preliminary data.</text>
</comment>
<reference evidence="5" key="1">
    <citation type="journal article" date="2020" name="mSystems">
        <title>Genome- and Community-Level Interaction Insights into Carbon Utilization and Element Cycling Functions of Hydrothermarchaeota in Hydrothermal Sediment.</title>
        <authorList>
            <person name="Zhou Z."/>
            <person name="Liu Y."/>
            <person name="Xu W."/>
            <person name="Pan J."/>
            <person name="Luo Z.H."/>
            <person name="Li M."/>
        </authorList>
    </citation>
    <scope>NUCLEOTIDE SEQUENCE [LARGE SCALE GENOMIC DNA]</scope>
    <source>
        <strain evidence="5">SpSt-418</strain>
    </source>
</reference>
<dbReference type="Pfam" id="PF14436">
    <property type="entry name" value="EndoU_bacteria"/>
    <property type="match status" value="1"/>
</dbReference>
<feature type="signal peptide" evidence="3">
    <location>
        <begin position="1"/>
        <end position="30"/>
    </location>
</feature>
<sequence>MPSVRRKLSHFPYLILGSVATFFSSSVLQAQVPPQGIFTATEACPATQAIRGGNPGNAKLAVGIEYEAVGFNSPKREYVLLRLPGVTPEQRWVNAKCGTFKASSEAPDSPPDTPDTPDTPDAPDNGVPRGKVTLYPFFNTEDDRVPVNFPKGAQKDMSPAQPQLEKFDYKILALCGANFNDPVSPVEFRRLMTYYPDVVSKLRQVTNGELKPGRNSEAQFLDDLTEIWFKYNGFKHIFCGEKDGNSIGGLHFYGRYIEFQQKGIAGRIARTSNGQDAKEEVVDGVIYSLGVAIVNGARLVAEHPIKGYPYVLNAQEMLIQATSAFKQFKTNSKESVGCLFTIKDPQAEPFIAVFVKKDGAIRTFYPDATPDTQRNKPCGS</sequence>
<dbReference type="SUPFAM" id="SSF142877">
    <property type="entry name" value="EndoU-like"/>
    <property type="match status" value="1"/>
</dbReference>
<dbReference type="GO" id="GO:0004540">
    <property type="term" value="F:RNA nuclease activity"/>
    <property type="evidence" value="ECO:0007669"/>
    <property type="project" value="UniProtKB-ARBA"/>
</dbReference>
<name>A0A7C3PCN8_9CYAN</name>
<dbReference type="EMBL" id="DSRU01000022">
    <property type="protein sequence ID" value="HFM96415.1"/>
    <property type="molecule type" value="Genomic_DNA"/>
</dbReference>
<feature type="chain" id="PRO_5027728947" description="Bacterial EndoU nuclease domain-containing protein" evidence="3">
    <location>
        <begin position="31"/>
        <end position="380"/>
    </location>
</feature>
<dbReference type="AlphaFoldDB" id="A0A7C3PCN8"/>
<evidence type="ECO:0000256" key="3">
    <source>
        <dbReference type="SAM" id="SignalP"/>
    </source>
</evidence>
<evidence type="ECO:0000256" key="1">
    <source>
        <dbReference type="ARBA" id="ARBA00022801"/>
    </source>
</evidence>
<dbReference type="GO" id="GO:0004519">
    <property type="term" value="F:endonuclease activity"/>
    <property type="evidence" value="ECO:0007669"/>
    <property type="project" value="InterPro"/>
</dbReference>
<keyword evidence="1" id="KW-0378">Hydrolase</keyword>
<feature type="region of interest" description="Disordered" evidence="2">
    <location>
        <begin position="99"/>
        <end position="132"/>
    </location>
</feature>
<dbReference type="InterPro" id="IPR029501">
    <property type="entry name" value="EndoU_bac"/>
</dbReference>
<evidence type="ECO:0000313" key="5">
    <source>
        <dbReference type="EMBL" id="HFM96415.1"/>
    </source>
</evidence>
<feature type="domain" description="Bacterial EndoU nuclease" evidence="4">
    <location>
        <begin position="231"/>
        <end position="368"/>
    </location>
</feature>